<accession>A0A411PME0</accession>
<dbReference type="EMBL" id="CP036200">
    <property type="protein sequence ID" value="QBF84658.1"/>
    <property type="molecule type" value="Genomic_DNA"/>
</dbReference>
<keyword evidence="2" id="KW-1185">Reference proteome</keyword>
<protein>
    <submittedName>
        <fullName evidence="1">Uncharacterized protein</fullName>
    </submittedName>
</protein>
<dbReference type="Proteomes" id="UP000291106">
    <property type="component" value="Chromosome"/>
</dbReference>
<dbReference type="KEGG" id="smai:EXU30_19740"/>
<reference evidence="1 2" key="1">
    <citation type="submission" date="2019-02" db="EMBL/GenBank/DDBJ databases">
        <title>Shewanella sp. D4-2 isolated from Dokdo Island.</title>
        <authorList>
            <person name="Baek K."/>
        </authorList>
    </citation>
    <scope>NUCLEOTIDE SEQUENCE [LARGE SCALE GENOMIC DNA]</scope>
    <source>
        <strain evidence="1 2">D4-2</strain>
    </source>
</reference>
<dbReference type="AlphaFoldDB" id="A0A411PME0"/>
<sequence length="75" mass="8893">MSKELTKEQAEQLDESLWFSDVQGGTRKYWLRHSHSKHSEPLPKELTTLEQYSSNTDVLQGLDETARRYIERRKV</sequence>
<name>A0A411PME0_9GAMM</name>
<proteinExistence type="predicted"/>
<evidence type="ECO:0000313" key="1">
    <source>
        <dbReference type="EMBL" id="QBF84658.1"/>
    </source>
</evidence>
<gene>
    <name evidence="1" type="ORF">EXU30_19740</name>
</gene>
<dbReference type="RefSeq" id="WP_130602987.1">
    <property type="nucleotide sequence ID" value="NZ_CP036200.1"/>
</dbReference>
<organism evidence="1 2">
    <name type="scientific">Shewanella maritima</name>
    <dbReference type="NCBI Taxonomy" id="2520507"/>
    <lineage>
        <taxon>Bacteria</taxon>
        <taxon>Pseudomonadati</taxon>
        <taxon>Pseudomonadota</taxon>
        <taxon>Gammaproteobacteria</taxon>
        <taxon>Alteromonadales</taxon>
        <taxon>Shewanellaceae</taxon>
        <taxon>Shewanella</taxon>
    </lineage>
</organism>
<evidence type="ECO:0000313" key="2">
    <source>
        <dbReference type="Proteomes" id="UP000291106"/>
    </source>
</evidence>